<gene>
    <name evidence="1" type="ORF">ANE_LOCUS717</name>
</gene>
<reference evidence="1" key="1">
    <citation type="submission" date="2019-07" db="EMBL/GenBank/DDBJ databases">
        <authorList>
            <person name="Dittberner H."/>
        </authorList>
    </citation>
    <scope>NUCLEOTIDE SEQUENCE [LARGE SCALE GENOMIC DNA]</scope>
</reference>
<dbReference type="EMBL" id="CABITT030000001">
    <property type="protein sequence ID" value="VVA90272.1"/>
    <property type="molecule type" value="Genomic_DNA"/>
</dbReference>
<accession>A0A565AMN6</accession>
<comment type="caution">
    <text evidence="1">The sequence shown here is derived from an EMBL/GenBank/DDBJ whole genome shotgun (WGS) entry which is preliminary data.</text>
</comment>
<keyword evidence="2" id="KW-1185">Reference proteome</keyword>
<dbReference type="AlphaFoldDB" id="A0A565AMN6"/>
<dbReference type="OrthoDB" id="1113968at2759"/>
<evidence type="ECO:0000313" key="1">
    <source>
        <dbReference type="EMBL" id="VVA90272.1"/>
    </source>
</evidence>
<sequence>MSEEFKYDVETMFGRIPPPPQNIKSAHVNNGYDGSLEIKLYGQKETSSNELLLDAGLTFVPKAPEGSLARVMLLDILAWALDHPPSYRS</sequence>
<protein>
    <submittedName>
        <fullName evidence="1">Uncharacterized protein</fullName>
    </submittedName>
</protein>
<organism evidence="1 2">
    <name type="scientific">Arabis nemorensis</name>
    <dbReference type="NCBI Taxonomy" id="586526"/>
    <lineage>
        <taxon>Eukaryota</taxon>
        <taxon>Viridiplantae</taxon>
        <taxon>Streptophyta</taxon>
        <taxon>Embryophyta</taxon>
        <taxon>Tracheophyta</taxon>
        <taxon>Spermatophyta</taxon>
        <taxon>Magnoliopsida</taxon>
        <taxon>eudicotyledons</taxon>
        <taxon>Gunneridae</taxon>
        <taxon>Pentapetalae</taxon>
        <taxon>rosids</taxon>
        <taxon>malvids</taxon>
        <taxon>Brassicales</taxon>
        <taxon>Brassicaceae</taxon>
        <taxon>Arabideae</taxon>
        <taxon>Arabis</taxon>
    </lineage>
</organism>
<proteinExistence type="predicted"/>
<dbReference type="Proteomes" id="UP000489600">
    <property type="component" value="Unassembled WGS sequence"/>
</dbReference>
<evidence type="ECO:0000313" key="2">
    <source>
        <dbReference type="Proteomes" id="UP000489600"/>
    </source>
</evidence>
<name>A0A565AMN6_9BRAS</name>